<name>A0A1J5P2Z5_9ZZZZ</name>
<dbReference type="SUPFAM" id="SSF56300">
    <property type="entry name" value="Metallo-dependent phosphatases"/>
    <property type="match status" value="1"/>
</dbReference>
<dbReference type="Gene3D" id="3.60.21.10">
    <property type="match status" value="1"/>
</dbReference>
<gene>
    <name evidence="1" type="ORF">GALL_534130</name>
</gene>
<organism evidence="1">
    <name type="scientific">mine drainage metagenome</name>
    <dbReference type="NCBI Taxonomy" id="410659"/>
    <lineage>
        <taxon>unclassified sequences</taxon>
        <taxon>metagenomes</taxon>
        <taxon>ecological metagenomes</taxon>
    </lineage>
</organism>
<comment type="caution">
    <text evidence="1">The sequence shown here is derived from an EMBL/GenBank/DDBJ whole genome shotgun (WGS) entry which is preliminary data.</text>
</comment>
<reference evidence="1" key="1">
    <citation type="submission" date="2016-10" db="EMBL/GenBank/DDBJ databases">
        <title>Sequence of Gallionella enrichment culture.</title>
        <authorList>
            <person name="Poehlein A."/>
            <person name="Muehling M."/>
            <person name="Daniel R."/>
        </authorList>
    </citation>
    <scope>NUCLEOTIDE SEQUENCE</scope>
</reference>
<proteinExistence type="predicted"/>
<protein>
    <submittedName>
        <fullName evidence="1">Uncharacterized protein</fullName>
    </submittedName>
</protein>
<sequence>MDAHLIEQWNATVGPDDTVYCIGDFCYMPGDTAIALAQMNGKKILICGNHDPMFKLMQGTQQQKEDAHGLALQCGFDDLHWQHTMRIEGIGQVKLSHFPYLPPKDAPEDQQRYLELRPKPTGENLLLHGHVHSYWQCQQDAGKPLMINVGIDVWGLRPVSEVALVSLFQKAGQP</sequence>
<dbReference type="EMBL" id="MLJW01007644">
    <property type="protein sequence ID" value="OIQ65032.1"/>
    <property type="molecule type" value="Genomic_DNA"/>
</dbReference>
<accession>A0A1J5P2Z5</accession>
<dbReference type="AlphaFoldDB" id="A0A1J5P2Z5"/>
<evidence type="ECO:0000313" key="1">
    <source>
        <dbReference type="EMBL" id="OIQ65032.1"/>
    </source>
</evidence>
<dbReference type="InterPro" id="IPR029052">
    <property type="entry name" value="Metallo-depent_PP-like"/>
</dbReference>